<name>A0A223V6N9_9FLAO</name>
<evidence type="ECO:0000313" key="1">
    <source>
        <dbReference type="EMBL" id="ASV31085.1"/>
    </source>
</evidence>
<sequence length="201" mass="23839">MEPLKRLVETIEEKGLKPSINLDRPTYIQPEDRIQYRATRIAVILGILNTKFGLSKNVIACVDFLLRNDEFQSKFIAEYFKGQRNILDKISEFKKGRQTEIDFNIVQYKSVPWDIRFNDMFLYLFMRGFIEYKTDSNNKNIRLKLTETGKIFFSKIKDVFPTEINFLELFGNRLAEDKTINIITEVIPNSYWKQNVEIEDK</sequence>
<gene>
    <name evidence="1" type="ORF">CJ263_13170</name>
</gene>
<dbReference type="RefSeq" id="WP_094997697.1">
    <property type="nucleotide sequence ID" value="NZ_BMJL01000014.1"/>
</dbReference>
<accession>A0A223V6N9</accession>
<proteinExistence type="predicted"/>
<organism evidence="1 2">
    <name type="scientific">Maribacter cobaltidurans</name>
    <dbReference type="NCBI Taxonomy" id="1178778"/>
    <lineage>
        <taxon>Bacteria</taxon>
        <taxon>Pseudomonadati</taxon>
        <taxon>Bacteroidota</taxon>
        <taxon>Flavobacteriia</taxon>
        <taxon>Flavobacteriales</taxon>
        <taxon>Flavobacteriaceae</taxon>
        <taxon>Maribacter</taxon>
    </lineage>
</organism>
<dbReference type="Proteomes" id="UP000215244">
    <property type="component" value="Chromosome"/>
</dbReference>
<dbReference type="OrthoDB" id="1431094at2"/>
<dbReference type="AlphaFoldDB" id="A0A223V6N9"/>
<evidence type="ECO:0000313" key="2">
    <source>
        <dbReference type="Proteomes" id="UP000215244"/>
    </source>
</evidence>
<dbReference type="EMBL" id="CP022957">
    <property type="protein sequence ID" value="ASV31085.1"/>
    <property type="molecule type" value="Genomic_DNA"/>
</dbReference>
<keyword evidence="2" id="KW-1185">Reference proteome</keyword>
<dbReference type="KEGG" id="marb:CJ263_13170"/>
<protein>
    <submittedName>
        <fullName evidence="1">Uncharacterized protein</fullName>
    </submittedName>
</protein>
<reference evidence="1 2" key="1">
    <citation type="submission" date="2017-08" db="EMBL/GenBank/DDBJ databases">
        <title>The complete genome sequence of Maribacter sp. B1, isolated from deep-sea sediment.</title>
        <authorList>
            <person name="Wu Y.-H."/>
            <person name="Cheng H."/>
            <person name="Xu X.-W."/>
        </authorList>
    </citation>
    <scope>NUCLEOTIDE SEQUENCE [LARGE SCALE GENOMIC DNA]</scope>
    <source>
        <strain evidence="1 2">B1</strain>
    </source>
</reference>